<dbReference type="PANTHER" id="PTHR43861:SF1">
    <property type="entry name" value="TRANS-ACONITATE 2-METHYLTRANSFERASE"/>
    <property type="match status" value="1"/>
</dbReference>
<dbReference type="SUPFAM" id="SSF53335">
    <property type="entry name" value="S-adenosyl-L-methionine-dependent methyltransferases"/>
    <property type="match status" value="1"/>
</dbReference>
<comment type="caution">
    <text evidence="1">The sequence shown here is derived from an EMBL/GenBank/DDBJ whole genome shotgun (WGS) entry which is preliminary data.</text>
</comment>
<keyword evidence="1" id="KW-0808">Transferase</keyword>
<dbReference type="Gene3D" id="3.40.50.150">
    <property type="entry name" value="Vaccinia Virus protein VP39"/>
    <property type="match status" value="1"/>
</dbReference>
<sequence>MGVDRETAILRVWHDHAAPWTRAVREQAIASRRLVTDAAIVEAVLAWRPKRIIDVGCGEGWLLRALARHGIEGLGVDAVPALVESARAASGGRFLTMDYAAIATGGLHEQADVVVCNFSLLGGASVDALLGAIPALLAPGGGLLIQTLHPWSACGEGEYRDGWREGSWAGCGEGFGEAAPWYFRTLAGWMQSFAAAGLTLESMREPIDPQSGKPASVIFVLVPR</sequence>
<proteinExistence type="predicted"/>
<gene>
    <name evidence="1" type="ORF">ISP17_12610</name>
</gene>
<dbReference type="GO" id="GO:0008168">
    <property type="term" value="F:methyltransferase activity"/>
    <property type="evidence" value="ECO:0007669"/>
    <property type="project" value="UniProtKB-KW"/>
</dbReference>
<protein>
    <submittedName>
        <fullName evidence="1">Methyltransferase domain-containing protein</fullName>
    </submittedName>
</protein>
<keyword evidence="1" id="KW-0489">Methyltransferase</keyword>
<accession>A0ABW8JUV3</accession>
<reference evidence="1 2" key="1">
    <citation type="submission" date="2020-10" db="EMBL/GenBank/DDBJ databases">
        <title>Phylogeny of dyella-like bacteria.</title>
        <authorList>
            <person name="Fu J."/>
        </authorList>
    </citation>
    <scope>NUCLEOTIDE SEQUENCE [LARGE SCALE GENOMIC DNA]</scope>
    <source>
        <strain evidence="1 2">Gsoil3046</strain>
    </source>
</reference>
<dbReference type="Pfam" id="PF13489">
    <property type="entry name" value="Methyltransf_23"/>
    <property type="match status" value="1"/>
</dbReference>
<dbReference type="GO" id="GO:0032259">
    <property type="term" value="P:methylation"/>
    <property type="evidence" value="ECO:0007669"/>
    <property type="project" value="UniProtKB-KW"/>
</dbReference>
<dbReference type="PANTHER" id="PTHR43861">
    <property type="entry name" value="TRANS-ACONITATE 2-METHYLTRANSFERASE-RELATED"/>
    <property type="match status" value="1"/>
</dbReference>
<dbReference type="Proteomes" id="UP001620460">
    <property type="component" value="Unassembled WGS sequence"/>
</dbReference>
<dbReference type="InterPro" id="IPR029063">
    <property type="entry name" value="SAM-dependent_MTases_sf"/>
</dbReference>
<name>A0ABW8JUV3_9GAMM</name>
<evidence type="ECO:0000313" key="2">
    <source>
        <dbReference type="Proteomes" id="UP001620460"/>
    </source>
</evidence>
<organism evidence="1 2">
    <name type="scientific">Dyella ginsengisoli</name>
    <dbReference type="NCBI Taxonomy" id="363848"/>
    <lineage>
        <taxon>Bacteria</taxon>
        <taxon>Pseudomonadati</taxon>
        <taxon>Pseudomonadota</taxon>
        <taxon>Gammaproteobacteria</taxon>
        <taxon>Lysobacterales</taxon>
        <taxon>Rhodanobacteraceae</taxon>
        <taxon>Dyella</taxon>
    </lineage>
</organism>
<dbReference type="EMBL" id="JADIKM010000003">
    <property type="protein sequence ID" value="MFK2904799.1"/>
    <property type="molecule type" value="Genomic_DNA"/>
</dbReference>
<keyword evidence="2" id="KW-1185">Reference proteome</keyword>
<evidence type="ECO:0000313" key="1">
    <source>
        <dbReference type="EMBL" id="MFK2904799.1"/>
    </source>
</evidence>
<dbReference type="CDD" id="cd02440">
    <property type="entry name" value="AdoMet_MTases"/>
    <property type="match status" value="1"/>
</dbReference>